<sequence>MAAQQSEYFWQETLDTGVVRLGLTPQAQDELGRVKFVDLPSQAGTLTKGDTLLAVEAEKAVLDLPAPISGEIKKVHTAITDEPELMNSTNRKDNWIAEIIVTKS</sequence>
<accession>A0ABW4J7T8</accession>
<gene>
    <name evidence="3" type="ORF">ACFQ5M_04045</name>
</gene>
<dbReference type="Gene3D" id="2.40.50.100">
    <property type="match status" value="1"/>
</dbReference>
<name>A0ABW4J7T8_9LACO</name>
<proteinExistence type="predicted"/>
<feature type="domain" description="Lipoyl-binding" evidence="2">
    <location>
        <begin position="18"/>
        <end position="100"/>
    </location>
</feature>
<dbReference type="PROSITE" id="PS50968">
    <property type="entry name" value="BIOTINYL_LIPOYL"/>
    <property type="match status" value="1"/>
</dbReference>
<dbReference type="SUPFAM" id="SSF51230">
    <property type="entry name" value="Single hybrid motif"/>
    <property type="match status" value="1"/>
</dbReference>
<protein>
    <submittedName>
        <fullName evidence="3">Glycine cleavage system protein H</fullName>
    </submittedName>
</protein>
<dbReference type="Pfam" id="PF01597">
    <property type="entry name" value="GCV_H"/>
    <property type="match status" value="1"/>
</dbReference>
<dbReference type="InterPro" id="IPR011053">
    <property type="entry name" value="Single_hybrid_motif"/>
</dbReference>
<dbReference type="InterPro" id="IPR002930">
    <property type="entry name" value="GCV_H"/>
</dbReference>
<dbReference type="InterPro" id="IPR033753">
    <property type="entry name" value="GCV_H/Fam206"/>
</dbReference>
<dbReference type="PANTHER" id="PTHR11715:SF3">
    <property type="entry name" value="GLYCINE CLEAVAGE SYSTEM H PROTEIN-RELATED"/>
    <property type="match status" value="1"/>
</dbReference>
<keyword evidence="4" id="KW-1185">Reference proteome</keyword>
<reference evidence="4" key="1">
    <citation type="journal article" date="2019" name="Int. J. Syst. Evol. Microbiol.">
        <title>The Global Catalogue of Microorganisms (GCM) 10K type strain sequencing project: providing services to taxonomists for standard genome sequencing and annotation.</title>
        <authorList>
            <consortium name="The Broad Institute Genomics Platform"/>
            <consortium name="The Broad Institute Genome Sequencing Center for Infectious Disease"/>
            <person name="Wu L."/>
            <person name="Ma J."/>
        </authorList>
    </citation>
    <scope>NUCLEOTIDE SEQUENCE [LARGE SCALE GENOMIC DNA]</scope>
    <source>
        <strain evidence="4">CCM 8896</strain>
    </source>
</reference>
<organism evidence="3 4">
    <name type="scientific">Agrilactobacillus yilanensis</name>
    <dbReference type="NCBI Taxonomy" id="2485997"/>
    <lineage>
        <taxon>Bacteria</taxon>
        <taxon>Bacillati</taxon>
        <taxon>Bacillota</taxon>
        <taxon>Bacilli</taxon>
        <taxon>Lactobacillales</taxon>
        <taxon>Lactobacillaceae</taxon>
        <taxon>Agrilactobacillus</taxon>
    </lineage>
</organism>
<dbReference type="EMBL" id="JBHTOP010000006">
    <property type="protein sequence ID" value="MFD1671260.1"/>
    <property type="molecule type" value="Genomic_DNA"/>
</dbReference>
<dbReference type="Proteomes" id="UP001597267">
    <property type="component" value="Unassembled WGS sequence"/>
</dbReference>
<evidence type="ECO:0000256" key="1">
    <source>
        <dbReference type="ARBA" id="ARBA00022823"/>
    </source>
</evidence>
<evidence type="ECO:0000313" key="4">
    <source>
        <dbReference type="Proteomes" id="UP001597267"/>
    </source>
</evidence>
<dbReference type="RefSeq" id="WP_125713542.1">
    <property type="nucleotide sequence ID" value="NZ_JBHTOP010000006.1"/>
</dbReference>
<evidence type="ECO:0000313" key="3">
    <source>
        <dbReference type="EMBL" id="MFD1671260.1"/>
    </source>
</evidence>
<evidence type="ECO:0000259" key="2">
    <source>
        <dbReference type="PROSITE" id="PS50968"/>
    </source>
</evidence>
<dbReference type="InterPro" id="IPR000089">
    <property type="entry name" value="Biotin_lipoyl"/>
</dbReference>
<comment type="caution">
    <text evidence="3">The sequence shown here is derived from an EMBL/GenBank/DDBJ whole genome shotgun (WGS) entry which is preliminary data.</text>
</comment>
<dbReference type="CDD" id="cd06848">
    <property type="entry name" value="GCS_H"/>
    <property type="match status" value="1"/>
</dbReference>
<dbReference type="PANTHER" id="PTHR11715">
    <property type="entry name" value="GLYCINE CLEAVAGE SYSTEM H PROTEIN"/>
    <property type="match status" value="1"/>
</dbReference>
<keyword evidence="1" id="KW-0450">Lipoyl</keyword>